<evidence type="ECO:0000256" key="5">
    <source>
        <dbReference type="ARBA" id="ARBA00023002"/>
    </source>
</evidence>
<keyword evidence="7" id="KW-1185">Reference proteome</keyword>
<dbReference type="Proteomes" id="UP001524499">
    <property type="component" value="Unassembled WGS sequence"/>
</dbReference>
<evidence type="ECO:0000256" key="4">
    <source>
        <dbReference type="ARBA" id="ARBA00022964"/>
    </source>
</evidence>
<name>A0ABT1TIT5_9GAMM</name>
<evidence type="ECO:0000256" key="1">
    <source>
        <dbReference type="ARBA" id="ARBA00005211"/>
    </source>
</evidence>
<keyword evidence="5" id="KW-0560">Oxidoreductase</keyword>
<dbReference type="SUPFAM" id="SSF54427">
    <property type="entry name" value="NTF2-like"/>
    <property type="match status" value="1"/>
</dbReference>
<proteinExistence type="inferred from homology"/>
<evidence type="ECO:0000256" key="3">
    <source>
        <dbReference type="ARBA" id="ARBA00022797"/>
    </source>
</evidence>
<evidence type="ECO:0000313" key="7">
    <source>
        <dbReference type="Proteomes" id="UP001524499"/>
    </source>
</evidence>
<evidence type="ECO:0000256" key="2">
    <source>
        <dbReference type="ARBA" id="ARBA00009570"/>
    </source>
</evidence>
<accession>A0ABT1TIT5</accession>
<dbReference type="RefSeq" id="WP_256603355.1">
    <property type="nucleotide sequence ID" value="NZ_JANIBJ010000029.1"/>
</dbReference>
<dbReference type="Pfam" id="PF00866">
    <property type="entry name" value="Ring_hydroxyl_B"/>
    <property type="match status" value="1"/>
</dbReference>
<dbReference type="GO" id="GO:0051213">
    <property type="term" value="F:dioxygenase activity"/>
    <property type="evidence" value="ECO:0007669"/>
    <property type="project" value="UniProtKB-KW"/>
</dbReference>
<evidence type="ECO:0000313" key="6">
    <source>
        <dbReference type="EMBL" id="MCQ8105400.1"/>
    </source>
</evidence>
<reference evidence="6 7" key="1">
    <citation type="submission" date="2022-07" db="EMBL/GenBank/DDBJ databases">
        <title>Methylomonas rivi sp. nov., Methylomonas rosea sp. nov., Methylomonas aureus sp. nov. and Methylomonas subterranea sp. nov., four novel methanotrophs isolated from a freshwater creek and the deep terrestrial subsurface.</title>
        <authorList>
            <person name="Abin C."/>
            <person name="Sankaranarayanan K."/>
            <person name="Garner C."/>
            <person name="Sindelar R."/>
            <person name="Kotary K."/>
            <person name="Garner R."/>
            <person name="Barclay S."/>
            <person name="Lawson P."/>
            <person name="Krumholz L."/>
        </authorList>
    </citation>
    <scope>NUCLEOTIDE SEQUENCE [LARGE SCALE GENOMIC DNA]</scope>
    <source>
        <strain evidence="6 7">SURF-2</strain>
    </source>
</reference>
<dbReference type="EMBL" id="JANIBJ010000029">
    <property type="protein sequence ID" value="MCQ8105400.1"/>
    <property type="molecule type" value="Genomic_DNA"/>
</dbReference>
<dbReference type="NCBIfam" id="NF007479">
    <property type="entry name" value="PRK10069.1"/>
    <property type="match status" value="1"/>
</dbReference>
<protein>
    <submittedName>
        <fullName evidence="6">Aromatic-ring-hydroxylating dioxygenase subunit beta</fullName>
    </submittedName>
</protein>
<keyword evidence="4 6" id="KW-0223">Dioxygenase</keyword>
<keyword evidence="3" id="KW-0058">Aromatic hydrocarbons catabolism</keyword>
<dbReference type="CDD" id="cd00667">
    <property type="entry name" value="ring_hydroxylating_dioxygenases_beta"/>
    <property type="match status" value="1"/>
</dbReference>
<comment type="similarity">
    <text evidence="2">Belongs to the bacterial ring-hydroxylating dioxygenase beta subunit family.</text>
</comment>
<sequence>MIHDIERLLFHEAHLLDSGRYREWLELLALNLRYWAPVRANVSRAQEKQDETQRLPLFDENKASLILRVDRLDTELAWTEIPPTRTRRFISNITADTEQDGLVLVRSNFMVFRSRSFREEWLVVGCREDKWSTGGKWLLRERKILVDHCTVENLSLFL</sequence>
<comment type="caution">
    <text evidence="6">The sequence shown here is derived from an EMBL/GenBank/DDBJ whole genome shotgun (WGS) entry which is preliminary data.</text>
</comment>
<dbReference type="InterPro" id="IPR032710">
    <property type="entry name" value="NTF2-like_dom_sf"/>
</dbReference>
<comment type="pathway">
    <text evidence="1">Aromatic compound metabolism.</text>
</comment>
<dbReference type="InterPro" id="IPR000391">
    <property type="entry name" value="Rng_hydr_dOase-bsu"/>
</dbReference>
<dbReference type="Gene3D" id="3.10.450.50">
    <property type="match status" value="1"/>
</dbReference>
<dbReference type="PANTHER" id="PTHR41534">
    <property type="entry name" value="BLR3401 PROTEIN"/>
    <property type="match status" value="1"/>
</dbReference>
<dbReference type="PANTHER" id="PTHR41534:SF2">
    <property type="entry name" value="3-PHENYLPROPIONATE_CINNAMIC ACID DIOXYGENASE SUBUNIT BETA"/>
    <property type="match status" value="1"/>
</dbReference>
<organism evidence="6 7">
    <name type="scientific">Methylomonas subterranea</name>
    <dbReference type="NCBI Taxonomy" id="2952225"/>
    <lineage>
        <taxon>Bacteria</taxon>
        <taxon>Pseudomonadati</taxon>
        <taxon>Pseudomonadota</taxon>
        <taxon>Gammaproteobacteria</taxon>
        <taxon>Methylococcales</taxon>
        <taxon>Methylococcaceae</taxon>
        <taxon>Methylomonas</taxon>
    </lineage>
</organism>
<gene>
    <name evidence="6" type="ORF">NP590_14890</name>
</gene>